<evidence type="ECO:0000313" key="2">
    <source>
        <dbReference type="Proteomes" id="UP000033651"/>
    </source>
</evidence>
<keyword evidence="2" id="KW-1185">Reference proteome</keyword>
<gene>
    <name evidence="1" type="ORF">VI08_19860</name>
</gene>
<dbReference type="AlphaFoldDB" id="A0A0F3K1Y1"/>
<dbReference type="PATRIC" id="fig|345309.4.peg.3968"/>
<comment type="caution">
    <text evidence="1">The sequence shown here is derived from an EMBL/GenBank/DDBJ whole genome shotgun (WGS) entry which is preliminary data.</text>
</comment>
<reference evidence="1 2" key="1">
    <citation type="submission" date="2015-03" db="EMBL/GenBank/DDBJ databases">
        <title>Draft genome sequence of Luteibacter yeojuensis strain SU11.</title>
        <authorList>
            <person name="Sulaiman J."/>
            <person name="Priya K."/>
            <person name="Chan K.-G."/>
        </authorList>
    </citation>
    <scope>NUCLEOTIDE SEQUENCE [LARGE SCALE GENOMIC DNA]</scope>
    <source>
        <strain evidence="1 2">SU11</strain>
    </source>
</reference>
<protein>
    <submittedName>
        <fullName evidence="1">Uncharacterized protein</fullName>
    </submittedName>
</protein>
<accession>A0A0F3K1Y1</accession>
<dbReference type="Proteomes" id="UP000033651">
    <property type="component" value="Unassembled WGS sequence"/>
</dbReference>
<organism evidence="1 2">
    <name type="scientific">Luteibacter yeojuensis</name>
    <dbReference type="NCBI Taxonomy" id="345309"/>
    <lineage>
        <taxon>Bacteria</taxon>
        <taxon>Pseudomonadati</taxon>
        <taxon>Pseudomonadota</taxon>
        <taxon>Gammaproteobacteria</taxon>
        <taxon>Lysobacterales</taxon>
        <taxon>Rhodanobacteraceae</taxon>
        <taxon>Luteibacter</taxon>
    </lineage>
</organism>
<sequence length="105" mass="11720">MNSSGKYDFKQFQDELAALDRKLADKPVVAAPVVEKRKPGRPKAIKVDPLAEPREAFGKLRVRYGLTVADVIAWFPEEEGIAYLQGLLAQPAPKRRRKKADDTAT</sequence>
<evidence type="ECO:0000313" key="1">
    <source>
        <dbReference type="EMBL" id="KJV25171.1"/>
    </source>
</evidence>
<dbReference type="EMBL" id="JZRB01000078">
    <property type="protein sequence ID" value="KJV25171.1"/>
    <property type="molecule type" value="Genomic_DNA"/>
</dbReference>
<name>A0A0F3K1Y1_9GAMM</name>
<dbReference type="OrthoDB" id="5957492at2"/>
<proteinExistence type="predicted"/>